<feature type="domain" description="PTS EIIA type-4" evidence="8">
    <location>
        <begin position="1"/>
        <end position="120"/>
    </location>
</feature>
<dbReference type="PANTHER" id="PTHR33799">
    <property type="entry name" value="PTS PERMEASE-RELATED-RELATED"/>
    <property type="match status" value="1"/>
</dbReference>
<comment type="caution">
    <text evidence="9">The sequence shown here is derived from an EMBL/GenBank/DDBJ whole genome shotgun (WGS) entry which is preliminary data.</text>
</comment>
<dbReference type="PANTHER" id="PTHR33799:SF1">
    <property type="entry name" value="PTS SYSTEM MANNOSE-SPECIFIC EIIAB COMPONENT-RELATED"/>
    <property type="match status" value="1"/>
</dbReference>
<evidence type="ECO:0000256" key="3">
    <source>
        <dbReference type="ARBA" id="ARBA00022490"/>
    </source>
</evidence>
<reference evidence="9 10" key="1">
    <citation type="submission" date="2016-05" db="EMBL/GenBank/DDBJ databases">
        <title>Microbial solvent formation.</title>
        <authorList>
            <person name="Poehlein A."/>
            <person name="Montoya Solano J.D."/>
            <person name="Flitsch S."/>
            <person name="Krabben P."/>
            <person name="Duerre P."/>
            <person name="Daniel R."/>
        </authorList>
    </citation>
    <scope>NUCLEOTIDE SEQUENCE [LARGE SCALE GENOMIC DNA]</scope>
    <source>
        <strain evidence="9 10">DSM 2619</strain>
    </source>
</reference>
<keyword evidence="3" id="KW-0963">Cytoplasm</keyword>
<accession>A0A1S8TX13</accession>
<keyword evidence="4" id="KW-0762">Sugar transport</keyword>
<evidence type="ECO:0000313" key="10">
    <source>
        <dbReference type="Proteomes" id="UP000190890"/>
    </source>
</evidence>
<dbReference type="InterPro" id="IPR004701">
    <property type="entry name" value="PTS_EIIA_man-typ"/>
</dbReference>
<dbReference type="SUPFAM" id="SSF53062">
    <property type="entry name" value="PTS system fructose IIA component-like"/>
    <property type="match status" value="1"/>
</dbReference>
<dbReference type="AlphaFoldDB" id="A0A1S8TX13"/>
<dbReference type="PROSITE" id="PS51096">
    <property type="entry name" value="PTS_EIIA_TYPE_4"/>
    <property type="match status" value="1"/>
</dbReference>
<keyword evidence="10" id="KW-1185">Reference proteome</keyword>
<dbReference type="Proteomes" id="UP000190890">
    <property type="component" value="Unassembled WGS sequence"/>
</dbReference>
<keyword evidence="2" id="KW-0813">Transport</keyword>
<evidence type="ECO:0000256" key="6">
    <source>
        <dbReference type="ARBA" id="ARBA00022683"/>
    </source>
</evidence>
<dbReference type="GO" id="GO:0005737">
    <property type="term" value="C:cytoplasm"/>
    <property type="evidence" value="ECO:0007669"/>
    <property type="project" value="UniProtKB-SubCell"/>
</dbReference>
<dbReference type="Gene3D" id="3.40.50.510">
    <property type="entry name" value="Phosphotransferase system, mannose-type IIA component"/>
    <property type="match status" value="1"/>
</dbReference>
<dbReference type="InterPro" id="IPR033887">
    <property type="entry name" value="PTS_IIA_man"/>
</dbReference>
<gene>
    <name evidence="9" type="primary">manX_1</name>
    <name evidence="9" type="ORF">CLPUN_04000</name>
</gene>
<dbReference type="GO" id="GO:0016301">
    <property type="term" value="F:kinase activity"/>
    <property type="evidence" value="ECO:0007669"/>
    <property type="project" value="UniProtKB-KW"/>
</dbReference>
<keyword evidence="5" id="KW-0808">Transferase</keyword>
<dbReference type="CDD" id="cd00006">
    <property type="entry name" value="PTS_IIA_man"/>
    <property type="match status" value="1"/>
</dbReference>
<evidence type="ECO:0000313" key="9">
    <source>
        <dbReference type="EMBL" id="OOM82261.1"/>
    </source>
</evidence>
<dbReference type="InterPro" id="IPR036662">
    <property type="entry name" value="PTS_EIIA_man-typ_sf"/>
</dbReference>
<evidence type="ECO:0000256" key="1">
    <source>
        <dbReference type="ARBA" id="ARBA00004496"/>
    </source>
</evidence>
<evidence type="ECO:0000256" key="7">
    <source>
        <dbReference type="ARBA" id="ARBA00022777"/>
    </source>
</evidence>
<comment type="subcellular location">
    <subcellularLocation>
        <location evidence="1">Cytoplasm</location>
    </subcellularLocation>
</comment>
<dbReference type="InterPro" id="IPR051471">
    <property type="entry name" value="Bacterial_PTS_sugar_comp"/>
</dbReference>
<dbReference type="EMBL" id="LZZM01000022">
    <property type="protein sequence ID" value="OOM82261.1"/>
    <property type="molecule type" value="Genomic_DNA"/>
</dbReference>
<dbReference type="RefSeq" id="WP_077845704.1">
    <property type="nucleotide sequence ID" value="NZ_LZZM01000022.1"/>
</dbReference>
<keyword evidence="7" id="KW-0418">Kinase</keyword>
<keyword evidence="6" id="KW-0598">Phosphotransferase system</keyword>
<evidence type="ECO:0000256" key="2">
    <source>
        <dbReference type="ARBA" id="ARBA00022448"/>
    </source>
</evidence>
<dbReference type="Pfam" id="PF03610">
    <property type="entry name" value="EIIA-man"/>
    <property type="match status" value="1"/>
</dbReference>
<sequence>MTKIILISHGELSEAMAKSAQMITGERSNLFYYGLYPGQHPSEIINNIKNEAKNNEGNDFIVIADIFGGSVCNAAMELVEFSNIKLISGMNLSLVIEVLLEMDTSDEELNEKINNAKDGIKLFSNTENIKQIQDKNDFF</sequence>
<evidence type="ECO:0000256" key="4">
    <source>
        <dbReference type="ARBA" id="ARBA00022597"/>
    </source>
</evidence>
<dbReference type="STRING" id="29367.CLPUN_04000"/>
<evidence type="ECO:0000256" key="5">
    <source>
        <dbReference type="ARBA" id="ARBA00022679"/>
    </source>
</evidence>
<proteinExistence type="predicted"/>
<protein>
    <submittedName>
        <fullName evidence="9">PTS system mannose-specific EIIAB component</fullName>
    </submittedName>
</protein>
<evidence type="ECO:0000259" key="8">
    <source>
        <dbReference type="PROSITE" id="PS51096"/>
    </source>
</evidence>
<dbReference type="GO" id="GO:0016020">
    <property type="term" value="C:membrane"/>
    <property type="evidence" value="ECO:0007669"/>
    <property type="project" value="InterPro"/>
</dbReference>
<dbReference type="OrthoDB" id="6623712at2"/>
<dbReference type="GO" id="GO:0009401">
    <property type="term" value="P:phosphoenolpyruvate-dependent sugar phosphotransferase system"/>
    <property type="evidence" value="ECO:0007669"/>
    <property type="project" value="UniProtKB-KW"/>
</dbReference>
<organism evidence="9 10">
    <name type="scientific">Clostridium puniceum</name>
    <dbReference type="NCBI Taxonomy" id="29367"/>
    <lineage>
        <taxon>Bacteria</taxon>
        <taxon>Bacillati</taxon>
        <taxon>Bacillota</taxon>
        <taxon>Clostridia</taxon>
        <taxon>Eubacteriales</taxon>
        <taxon>Clostridiaceae</taxon>
        <taxon>Clostridium</taxon>
    </lineage>
</organism>
<name>A0A1S8TX13_9CLOT</name>